<reference evidence="2 3" key="1">
    <citation type="submission" date="2019-02" db="EMBL/GenBank/DDBJ databases">
        <title>Deep-cultivation of Planctomycetes and their phenomic and genomic characterization uncovers novel biology.</title>
        <authorList>
            <person name="Wiegand S."/>
            <person name="Jogler M."/>
            <person name="Boedeker C."/>
            <person name="Pinto D."/>
            <person name="Vollmers J."/>
            <person name="Rivas-Marin E."/>
            <person name="Kohn T."/>
            <person name="Peeters S.H."/>
            <person name="Heuer A."/>
            <person name="Rast P."/>
            <person name="Oberbeckmann S."/>
            <person name="Bunk B."/>
            <person name="Jeske O."/>
            <person name="Meyerdierks A."/>
            <person name="Storesund J.E."/>
            <person name="Kallscheuer N."/>
            <person name="Luecker S."/>
            <person name="Lage O.M."/>
            <person name="Pohl T."/>
            <person name="Merkel B.J."/>
            <person name="Hornburger P."/>
            <person name="Mueller R.-W."/>
            <person name="Bruemmer F."/>
            <person name="Labrenz M."/>
            <person name="Spormann A.M."/>
            <person name="Op Den Camp H."/>
            <person name="Overmann J."/>
            <person name="Amann R."/>
            <person name="Jetten M.S.M."/>
            <person name="Mascher T."/>
            <person name="Medema M.H."/>
            <person name="Devos D.P."/>
            <person name="Kaster A.-K."/>
            <person name="Ovreas L."/>
            <person name="Rohde M."/>
            <person name="Galperin M.Y."/>
            <person name="Jogler C."/>
        </authorList>
    </citation>
    <scope>NUCLEOTIDE SEQUENCE [LARGE SCALE GENOMIC DNA]</scope>
    <source>
        <strain evidence="2 3">Q31b</strain>
    </source>
</reference>
<sequence precursor="true">MKMFQTTLTAFAAIGMLTFAIGCQPPATDEIDVTIGTEEVDEIDSNTTMGVETPDSNTTLGAETPDSETP</sequence>
<proteinExistence type="predicted"/>
<gene>
    <name evidence="2" type="ORF">Q31b_56550</name>
</gene>
<organism evidence="2 3">
    <name type="scientific">Novipirellula aureliae</name>
    <dbReference type="NCBI Taxonomy" id="2527966"/>
    <lineage>
        <taxon>Bacteria</taxon>
        <taxon>Pseudomonadati</taxon>
        <taxon>Planctomycetota</taxon>
        <taxon>Planctomycetia</taxon>
        <taxon>Pirellulales</taxon>
        <taxon>Pirellulaceae</taxon>
        <taxon>Novipirellula</taxon>
    </lineage>
</organism>
<feature type="region of interest" description="Disordered" evidence="1">
    <location>
        <begin position="42"/>
        <end position="70"/>
    </location>
</feature>
<dbReference type="EMBL" id="SJPY01000012">
    <property type="protein sequence ID" value="TWU34184.1"/>
    <property type="molecule type" value="Genomic_DNA"/>
</dbReference>
<dbReference type="PROSITE" id="PS51257">
    <property type="entry name" value="PROKAR_LIPOPROTEIN"/>
    <property type="match status" value="1"/>
</dbReference>
<dbReference type="Proteomes" id="UP000315471">
    <property type="component" value="Unassembled WGS sequence"/>
</dbReference>
<dbReference type="RefSeq" id="WP_146602713.1">
    <property type="nucleotide sequence ID" value="NZ_SJPY01000012.1"/>
</dbReference>
<dbReference type="AlphaFoldDB" id="A0A5C6DE58"/>
<comment type="caution">
    <text evidence="2">The sequence shown here is derived from an EMBL/GenBank/DDBJ whole genome shotgun (WGS) entry which is preliminary data.</text>
</comment>
<evidence type="ECO:0000313" key="2">
    <source>
        <dbReference type="EMBL" id="TWU34184.1"/>
    </source>
</evidence>
<accession>A0A5C6DE58</accession>
<evidence type="ECO:0000256" key="1">
    <source>
        <dbReference type="SAM" id="MobiDB-lite"/>
    </source>
</evidence>
<name>A0A5C6DE58_9BACT</name>
<evidence type="ECO:0000313" key="3">
    <source>
        <dbReference type="Proteomes" id="UP000315471"/>
    </source>
</evidence>
<keyword evidence="3" id="KW-1185">Reference proteome</keyword>
<protein>
    <recommendedName>
        <fullName evidence="4">Secreted protein</fullName>
    </recommendedName>
</protein>
<evidence type="ECO:0008006" key="4">
    <source>
        <dbReference type="Google" id="ProtNLM"/>
    </source>
</evidence>
<dbReference type="OrthoDB" id="291281at2"/>
<feature type="compositionally biased region" description="Polar residues" evidence="1">
    <location>
        <begin position="45"/>
        <end position="64"/>
    </location>
</feature>